<feature type="transmembrane region" description="Helical" evidence="1">
    <location>
        <begin position="78"/>
        <end position="97"/>
    </location>
</feature>
<comment type="caution">
    <text evidence="2">The sequence shown here is derived from an EMBL/GenBank/DDBJ whole genome shotgun (WGS) entry which is preliminary data.</text>
</comment>
<evidence type="ECO:0000256" key="1">
    <source>
        <dbReference type="SAM" id="Phobius"/>
    </source>
</evidence>
<feature type="transmembrane region" description="Helical" evidence="1">
    <location>
        <begin position="35"/>
        <end position="51"/>
    </location>
</feature>
<gene>
    <name evidence="3" type="ORF">D0U04_14615</name>
    <name evidence="2" type="ORF">DJ93_3565</name>
</gene>
<keyword evidence="1" id="KW-1133">Transmembrane helix</keyword>
<dbReference type="PATRIC" id="fig|1405.8.peg.3668"/>
<dbReference type="AlphaFoldDB" id="A0A090YV43"/>
<organism evidence="2 4">
    <name type="scientific">Bacillus clarus</name>
    <dbReference type="NCBI Taxonomy" id="2338372"/>
    <lineage>
        <taxon>Bacteria</taxon>
        <taxon>Bacillati</taxon>
        <taxon>Bacillota</taxon>
        <taxon>Bacilli</taxon>
        <taxon>Bacillales</taxon>
        <taxon>Bacillaceae</taxon>
        <taxon>Bacillus</taxon>
        <taxon>Bacillus cereus group</taxon>
    </lineage>
</organism>
<keyword evidence="5" id="KW-1185">Reference proteome</keyword>
<dbReference type="EMBL" id="QVOD01000016">
    <property type="protein sequence ID" value="RFT66218.1"/>
    <property type="molecule type" value="Genomic_DNA"/>
</dbReference>
<dbReference type="Proteomes" id="UP000029389">
    <property type="component" value="Unassembled WGS sequence"/>
</dbReference>
<keyword evidence="1" id="KW-0472">Membrane</keyword>
<evidence type="ECO:0000313" key="4">
    <source>
        <dbReference type="Proteomes" id="UP000029389"/>
    </source>
</evidence>
<evidence type="ECO:0000313" key="3">
    <source>
        <dbReference type="EMBL" id="RFT66218.1"/>
    </source>
</evidence>
<dbReference type="Proteomes" id="UP000264294">
    <property type="component" value="Unassembled WGS sequence"/>
</dbReference>
<dbReference type="RefSeq" id="WP_042982368.1">
    <property type="nucleotide sequence ID" value="NZ_JMQC01000008.1"/>
</dbReference>
<evidence type="ECO:0000313" key="2">
    <source>
        <dbReference type="EMBL" id="KFN02729.1"/>
    </source>
</evidence>
<feature type="transmembrane region" description="Helical" evidence="1">
    <location>
        <begin position="7"/>
        <end position="29"/>
    </location>
</feature>
<proteinExistence type="predicted"/>
<name>A0A090YV43_9BACI</name>
<protein>
    <submittedName>
        <fullName evidence="2">Putative membrane protein</fullName>
    </submittedName>
</protein>
<sequence length="131" mass="15012">MRRELKTSSIIVSIIAVLVLDLIVALTVNPFPREIMSGSAIMIIILLSYNTRSRKKNSQDDIPLEDERTIQLKNKYNFSLLFWFIIGLLIFSCIMLMLFKQDTISIKDLILYLCLSVLGIFVISGILSRKK</sequence>
<feature type="transmembrane region" description="Helical" evidence="1">
    <location>
        <begin position="109"/>
        <end position="127"/>
    </location>
</feature>
<reference evidence="3 5" key="2">
    <citation type="submission" date="2018-08" db="EMBL/GenBank/DDBJ databases">
        <title>Bacillus clarus sp. nov. strain PS00077A.</title>
        <authorList>
            <person name="Mendez Acevedo M."/>
            <person name="Carroll L."/>
            <person name="Mukherjee M."/>
            <person name="Wiedmann M."/>
            <person name="Kovac J."/>
        </authorList>
    </citation>
    <scope>NUCLEOTIDE SEQUENCE [LARGE SCALE GENOMIC DNA]</scope>
    <source>
        <strain evidence="3 5">PS00077A</strain>
    </source>
</reference>
<reference evidence="2 4" key="1">
    <citation type="submission" date="2014-04" db="EMBL/GenBank/DDBJ databases">
        <authorList>
            <person name="Bishop-Lilly K.A."/>
            <person name="Broomall S.M."/>
            <person name="Chain P.S."/>
            <person name="Chertkov O."/>
            <person name="Coyne S.R."/>
            <person name="Daligault H.E."/>
            <person name="Davenport K.W."/>
            <person name="Erkkila T."/>
            <person name="Frey K.G."/>
            <person name="Gibbons H.S."/>
            <person name="Gu W."/>
            <person name="Jaissle J."/>
            <person name="Johnson S.L."/>
            <person name="Koroleva G.I."/>
            <person name="Ladner J.T."/>
            <person name="Lo C.-C."/>
            <person name="Minogue T.D."/>
            <person name="Munk C."/>
            <person name="Palacios G.F."/>
            <person name="Redden C.L."/>
            <person name="Rosenzweig C.N."/>
            <person name="Scholz M.B."/>
            <person name="Teshima H."/>
            <person name="Xu Y."/>
        </authorList>
    </citation>
    <scope>NUCLEOTIDE SEQUENCE [LARGE SCALE GENOMIC DNA]</scope>
    <source>
        <strain evidence="2 4">BHP</strain>
    </source>
</reference>
<evidence type="ECO:0000313" key="5">
    <source>
        <dbReference type="Proteomes" id="UP000264294"/>
    </source>
</evidence>
<accession>A0A090YV43</accession>
<keyword evidence="1" id="KW-0812">Transmembrane</keyword>
<dbReference type="EMBL" id="JMQC01000008">
    <property type="protein sequence ID" value="KFN02729.1"/>
    <property type="molecule type" value="Genomic_DNA"/>
</dbReference>